<dbReference type="Proteomes" id="UP000216984">
    <property type="component" value="Unassembled WGS sequence"/>
</dbReference>
<name>A0A7Z1DTG6_9GAMM</name>
<accession>A0A7Z1DTG6</accession>
<dbReference type="Pfam" id="PF13274">
    <property type="entry name" value="SocA_Panacea"/>
    <property type="match status" value="1"/>
</dbReference>
<comment type="caution">
    <text evidence="2">The sequence shown here is derived from an EMBL/GenBank/DDBJ whole genome shotgun (WGS) entry which is preliminary data.</text>
</comment>
<proteinExistence type="predicted"/>
<sequence>MTHKALSVAAAMLEKARDRNIYLTPMQLLKLVYIAHGWTLGLLSRPLVDDDVEAWRYGPVIPAVYHAVKHYRDSPVSRIDTATPAHLDPEEADIVDQVLTIYGDKNGIMLSSITHQPNTPWDKTWRSFGKNAVISNDVIEAHYASLYEKSKPQETSPA</sequence>
<dbReference type="InterPro" id="IPR025272">
    <property type="entry name" value="SocA_Panacea"/>
</dbReference>
<evidence type="ECO:0000259" key="1">
    <source>
        <dbReference type="Pfam" id="PF13274"/>
    </source>
</evidence>
<evidence type="ECO:0000313" key="3">
    <source>
        <dbReference type="Proteomes" id="UP000216984"/>
    </source>
</evidence>
<dbReference type="AlphaFoldDB" id="A0A7Z1DTG6"/>
<keyword evidence="3" id="KW-1185">Reference proteome</keyword>
<evidence type="ECO:0000313" key="2">
    <source>
        <dbReference type="EMBL" id="OZC35628.1"/>
    </source>
</evidence>
<feature type="domain" description="Antitoxin SocA-like Panacea" evidence="1">
    <location>
        <begin position="28"/>
        <end position="121"/>
    </location>
</feature>
<dbReference type="EMBL" id="NEFY01000009">
    <property type="protein sequence ID" value="OZC35628.1"/>
    <property type="molecule type" value="Genomic_DNA"/>
</dbReference>
<dbReference type="RefSeq" id="WP_094625469.1">
    <property type="nucleotide sequence ID" value="NZ_NEFY01000009.1"/>
</dbReference>
<organism evidence="2 3">
    <name type="scientific">Marinobacter vinifirmus</name>
    <dbReference type="NCBI Taxonomy" id="355591"/>
    <lineage>
        <taxon>Bacteria</taxon>
        <taxon>Pseudomonadati</taxon>
        <taxon>Pseudomonadota</taxon>
        <taxon>Gammaproteobacteria</taxon>
        <taxon>Pseudomonadales</taxon>
        <taxon>Marinobacteraceae</taxon>
        <taxon>Marinobacter</taxon>
    </lineage>
</organism>
<gene>
    <name evidence="2" type="ORF">B9Q17_00850</name>
</gene>
<protein>
    <recommendedName>
        <fullName evidence="1">Antitoxin SocA-like Panacea domain-containing protein</fullName>
    </recommendedName>
</protein>
<reference evidence="2 3" key="1">
    <citation type="submission" date="2017-06" db="EMBL/GenBank/DDBJ databases">
        <title>Draft genome sequence of the halophilic bacterium Marinobacter vinifirmus FB1.</title>
        <authorList>
            <person name="Stepanov V.G."/>
            <person name="Roberts D.J."/>
            <person name="Fox G.E."/>
        </authorList>
    </citation>
    <scope>NUCLEOTIDE SEQUENCE [LARGE SCALE GENOMIC DNA]</scope>
    <source>
        <strain evidence="2 3">FB1</strain>
    </source>
</reference>